<dbReference type="InterPro" id="IPR013216">
    <property type="entry name" value="Methyltransf_11"/>
</dbReference>
<feature type="domain" description="Methyltransferase type 11" evidence="1">
    <location>
        <begin position="80"/>
        <end position="128"/>
    </location>
</feature>
<dbReference type="GO" id="GO:0008757">
    <property type="term" value="F:S-adenosylmethionine-dependent methyltransferase activity"/>
    <property type="evidence" value="ECO:0007669"/>
    <property type="project" value="InterPro"/>
</dbReference>
<keyword evidence="2" id="KW-0489">Methyltransferase</keyword>
<dbReference type="Proteomes" id="UP000886100">
    <property type="component" value="Unassembled WGS sequence"/>
</dbReference>
<comment type="caution">
    <text evidence="2">The sequence shown here is derived from an EMBL/GenBank/DDBJ whole genome shotgun (WGS) entry which is preliminary data.</text>
</comment>
<name>A0A7C5IYZ0_9GAMM</name>
<dbReference type="Pfam" id="PF08241">
    <property type="entry name" value="Methyltransf_11"/>
    <property type="match status" value="1"/>
</dbReference>
<dbReference type="InterPro" id="IPR029063">
    <property type="entry name" value="SAM-dependent_MTases_sf"/>
</dbReference>
<reference evidence="2" key="1">
    <citation type="journal article" date="2020" name="mSystems">
        <title>Genome- and Community-Level Interaction Insights into Carbon Utilization and Element Cycling Functions of Hydrothermarchaeota in Hydrothermal Sediment.</title>
        <authorList>
            <person name="Zhou Z."/>
            <person name="Liu Y."/>
            <person name="Xu W."/>
            <person name="Pan J."/>
            <person name="Luo Z.H."/>
            <person name="Li M."/>
        </authorList>
    </citation>
    <scope>NUCLEOTIDE SEQUENCE [LARGE SCALE GENOMIC DNA]</scope>
    <source>
        <strain evidence="2">HyVt-535</strain>
    </source>
</reference>
<dbReference type="EMBL" id="DROM01000293">
    <property type="protein sequence ID" value="HHH13550.1"/>
    <property type="molecule type" value="Genomic_DNA"/>
</dbReference>
<evidence type="ECO:0000259" key="1">
    <source>
        <dbReference type="Pfam" id="PF08241"/>
    </source>
</evidence>
<organism evidence="2">
    <name type="scientific">Thiolapillus brandeum</name>
    <dbReference type="NCBI Taxonomy" id="1076588"/>
    <lineage>
        <taxon>Bacteria</taxon>
        <taxon>Pseudomonadati</taxon>
        <taxon>Pseudomonadota</taxon>
        <taxon>Gammaproteobacteria</taxon>
        <taxon>Chromatiales</taxon>
        <taxon>Sedimenticolaceae</taxon>
        <taxon>Thiolapillus</taxon>
    </lineage>
</organism>
<gene>
    <name evidence="2" type="ORF">ENJ98_04880</name>
</gene>
<dbReference type="GO" id="GO:0032259">
    <property type="term" value="P:methylation"/>
    <property type="evidence" value="ECO:0007669"/>
    <property type="project" value="UniProtKB-KW"/>
</dbReference>
<dbReference type="SUPFAM" id="SSF53335">
    <property type="entry name" value="S-adenosyl-L-methionine-dependent methyltransferases"/>
    <property type="match status" value="1"/>
</dbReference>
<accession>A0A7C5IYZ0</accession>
<dbReference type="Gene3D" id="3.40.50.150">
    <property type="entry name" value="Vaccinia Virus protein VP39"/>
    <property type="match status" value="1"/>
</dbReference>
<protein>
    <submittedName>
        <fullName evidence="2">SAM-dependent methyltransferase</fullName>
    </submittedName>
</protein>
<dbReference type="AlphaFoldDB" id="A0A7C5IYZ0"/>
<evidence type="ECO:0000313" key="2">
    <source>
        <dbReference type="EMBL" id="HHH13550.1"/>
    </source>
</evidence>
<proteinExistence type="predicted"/>
<sequence length="254" mass="29257">MKEAAVNSALVESLDRWFHTDLGRLVLERERQQLAEVVGGLFGYYLIEVSLLCERPDYLQECPIRRRFRISPCVAPGNHLLASPERLPVAGDYIDAVILLHTLDFAGDPRQVLREVERVLIPEGKVVITGFNPWSLWGLWRAMPGAGRKLPWKGHFLSFSQVEDWLSLLGFDVERVHTLLFRPPWKRAFLMRRAMVMEHLGERFWPWLAGVYVIVATKRVSTLTPVRPRWRLQRKLRRAPVEPVANFGEDADGG</sequence>
<keyword evidence="2" id="KW-0808">Transferase</keyword>